<keyword evidence="2" id="KW-1185">Reference proteome</keyword>
<evidence type="ECO:0008006" key="3">
    <source>
        <dbReference type="Google" id="ProtNLM"/>
    </source>
</evidence>
<dbReference type="AlphaFoldDB" id="A0A4Q1DF75"/>
<dbReference type="OrthoDB" id="834818at2"/>
<evidence type="ECO:0000313" key="1">
    <source>
        <dbReference type="EMBL" id="RXK87353.1"/>
    </source>
</evidence>
<organism evidence="1 2">
    <name type="scientific">Filimonas effusa</name>
    <dbReference type="NCBI Taxonomy" id="2508721"/>
    <lineage>
        <taxon>Bacteria</taxon>
        <taxon>Pseudomonadati</taxon>
        <taxon>Bacteroidota</taxon>
        <taxon>Chitinophagia</taxon>
        <taxon>Chitinophagales</taxon>
        <taxon>Chitinophagaceae</taxon>
        <taxon>Filimonas</taxon>
    </lineage>
</organism>
<sequence length="360" mass="41670">MKKVLLVTNYGSFDSAYSFWEQGIYPSNHLWGKIELEKQYNYKVDILPDLKSYKRIRKIGDLFKIAFLDRQIQMCLNAHKYDIVYTPFLNLVVLINLCKVFRLVRVPVLCICHTRLRRDKSSFLKRIKGGIGKLKYVAIDKILFLGEKLYQESLDYGIARDRIGWINWGIDIAYYDKIRNKSTKLPRYANNFVSTGKTFRDFDTVVKAFSKVPDKLAIFLPDNYSLPLSPNVQSLAEISVSYNSTLEMAEIIANGRALLIPLVQTDSFWGLTSLLEAIALGKPTISTKNEYFYFDIEAEKVGLWVEKYDVDGWVKSVELLSANEAMLAEFELHALELRKKYSMDQFADRLHKTFLAIIKK</sequence>
<dbReference type="PANTHER" id="PTHR45947">
    <property type="entry name" value="SULFOQUINOVOSYL TRANSFERASE SQD2"/>
    <property type="match status" value="1"/>
</dbReference>
<dbReference type="PANTHER" id="PTHR45947:SF3">
    <property type="entry name" value="SULFOQUINOVOSYL TRANSFERASE SQD2"/>
    <property type="match status" value="1"/>
</dbReference>
<dbReference type="GO" id="GO:0016757">
    <property type="term" value="F:glycosyltransferase activity"/>
    <property type="evidence" value="ECO:0007669"/>
    <property type="project" value="TreeGrafter"/>
</dbReference>
<proteinExistence type="predicted"/>
<gene>
    <name evidence="1" type="ORF">ESB13_11410</name>
</gene>
<dbReference type="RefSeq" id="WP_129003115.1">
    <property type="nucleotide sequence ID" value="NZ_SDHZ01000001.1"/>
</dbReference>
<dbReference type="Gene3D" id="3.40.50.2000">
    <property type="entry name" value="Glycogen Phosphorylase B"/>
    <property type="match status" value="2"/>
</dbReference>
<dbReference type="SUPFAM" id="SSF53756">
    <property type="entry name" value="UDP-Glycosyltransferase/glycogen phosphorylase"/>
    <property type="match status" value="1"/>
</dbReference>
<dbReference type="Proteomes" id="UP000290545">
    <property type="component" value="Unassembled WGS sequence"/>
</dbReference>
<dbReference type="InterPro" id="IPR050194">
    <property type="entry name" value="Glycosyltransferase_grp1"/>
</dbReference>
<comment type="caution">
    <text evidence="1">The sequence shown here is derived from an EMBL/GenBank/DDBJ whole genome shotgun (WGS) entry which is preliminary data.</text>
</comment>
<reference evidence="1 2" key="1">
    <citation type="submission" date="2019-01" db="EMBL/GenBank/DDBJ databases">
        <title>Filimonas sp. strain TTM-71.</title>
        <authorList>
            <person name="Chen W.-M."/>
        </authorList>
    </citation>
    <scope>NUCLEOTIDE SEQUENCE [LARGE SCALE GENOMIC DNA]</scope>
    <source>
        <strain evidence="1 2">TTM-71</strain>
    </source>
</reference>
<dbReference type="EMBL" id="SDHZ01000001">
    <property type="protein sequence ID" value="RXK87353.1"/>
    <property type="molecule type" value="Genomic_DNA"/>
</dbReference>
<accession>A0A4Q1DF75</accession>
<protein>
    <recommendedName>
        <fullName evidence="3">Glycosyltransferase</fullName>
    </recommendedName>
</protein>
<evidence type="ECO:0000313" key="2">
    <source>
        <dbReference type="Proteomes" id="UP000290545"/>
    </source>
</evidence>
<name>A0A4Q1DF75_9BACT</name>